<name>A0A7S1HIT5_HEMAN</name>
<evidence type="ECO:0000313" key="1">
    <source>
        <dbReference type="EMBL" id="CAD8983107.1"/>
    </source>
</evidence>
<dbReference type="EMBL" id="HBFX01056718">
    <property type="protein sequence ID" value="CAD8983107.1"/>
    <property type="molecule type" value="Transcribed_RNA"/>
</dbReference>
<reference evidence="1" key="1">
    <citation type="submission" date="2021-01" db="EMBL/GenBank/DDBJ databases">
        <authorList>
            <person name="Corre E."/>
            <person name="Pelletier E."/>
            <person name="Niang G."/>
            <person name="Scheremetjew M."/>
            <person name="Finn R."/>
            <person name="Kale V."/>
            <person name="Holt S."/>
            <person name="Cochrane G."/>
            <person name="Meng A."/>
            <person name="Brown T."/>
            <person name="Cohen L."/>
        </authorList>
    </citation>
    <scope>NUCLEOTIDE SEQUENCE</scope>
    <source>
        <strain evidence="1">CCMP644</strain>
    </source>
</reference>
<proteinExistence type="predicted"/>
<gene>
    <name evidence="1" type="ORF">HAND00432_LOCUS34117</name>
</gene>
<dbReference type="InterPro" id="IPR011989">
    <property type="entry name" value="ARM-like"/>
</dbReference>
<dbReference type="AlphaFoldDB" id="A0A7S1HIT5"/>
<organism evidence="1">
    <name type="scientific">Hemiselmis andersenii</name>
    <name type="common">Cryptophyte alga</name>
    <dbReference type="NCBI Taxonomy" id="464988"/>
    <lineage>
        <taxon>Eukaryota</taxon>
        <taxon>Cryptophyceae</taxon>
        <taxon>Cryptomonadales</taxon>
        <taxon>Hemiselmidaceae</taxon>
        <taxon>Hemiselmis</taxon>
    </lineage>
</organism>
<protein>
    <submittedName>
        <fullName evidence="1">Uncharacterized protein</fullName>
    </submittedName>
</protein>
<accession>A0A7S1HIT5</accession>
<sequence>MAIANLTATVPALDGCPGGSQAVLSTIVKILGFALDGKKWAGIFFAPYSVLYPMGNLARASEENADMLAKAKAIPKVVRVLKEWKDGRLAARSLTLALDIIMALTSMPDHQQELRAVGAVKTLRLVASRARGEPRECAELAERVLERLLERHLALSMGQHERLGRDSYMSMVDDYVMGVIMEYALGGSVCSVEDLHQKRAPLAEVSELHEFHPDLDDGG</sequence>
<dbReference type="Gene3D" id="1.25.10.10">
    <property type="entry name" value="Leucine-rich Repeat Variant"/>
    <property type="match status" value="1"/>
</dbReference>